<dbReference type="PROSITE" id="PS50092">
    <property type="entry name" value="TSP1"/>
    <property type="match status" value="8"/>
</dbReference>
<evidence type="ECO:0000256" key="1">
    <source>
        <dbReference type="ARBA" id="ARBA00004613"/>
    </source>
</evidence>
<keyword evidence="5" id="KW-1015">Disulfide bond</keyword>
<dbReference type="Proteomes" id="UP001159405">
    <property type="component" value="Unassembled WGS sequence"/>
</dbReference>
<feature type="region of interest" description="Disordered" evidence="6">
    <location>
        <begin position="483"/>
        <end position="514"/>
    </location>
</feature>
<proteinExistence type="predicted"/>
<dbReference type="PANTHER" id="PTHR22906:SF43">
    <property type="entry name" value="PROPERDIN"/>
    <property type="match status" value="1"/>
</dbReference>
<dbReference type="PRINTS" id="PR01705">
    <property type="entry name" value="TSP1REPEAT"/>
</dbReference>
<keyword evidence="3" id="KW-0732">Signal</keyword>
<comment type="subcellular location">
    <subcellularLocation>
        <location evidence="1">Secreted</location>
    </subcellularLocation>
</comment>
<feature type="compositionally biased region" description="Polar residues" evidence="6">
    <location>
        <begin position="497"/>
        <end position="514"/>
    </location>
</feature>
<dbReference type="SMART" id="SM00209">
    <property type="entry name" value="TSP1"/>
    <property type="match status" value="8"/>
</dbReference>
<accession>A0ABN8P6I1</accession>
<gene>
    <name evidence="7" type="ORF">PLOB_00037982</name>
</gene>
<dbReference type="SUPFAM" id="SSF82895">
    <property type="entry name" value="TSP-1 type 1 repeat"/>
    <property type="match status" value="8"/>
</dbReference>
<dbReference type="EMBL" id="CALNXK010000056">
    <property type="protein sequence ID" value="CAH3135595.1"/>
    <property type="molecule type" value="Genomic_DNA"/>
</dbReference>
<comment type="caution">
    <text evidence="7">The sequence shown here is derived from an EMBL/GenBank/DDBJ whole genome shotgun (WGS) entry which is preliminary data.</text>
</comment>
<protein>
    <recommendedName>
        <fullName evidence="9">Properdin</fullName>
    </recommendedName>
</protein>
<feature type="non-terminal residue" evidence="7">
    <location>
        <position position="1"/>
    </location>
</feature>
<evidence type="ECO:0000256" key="5">
    <source>
        <dbReference type="ARBA" id="ARBA00023157"/>
    </source>
</evidence>
<organism evidence="7 8">
    <name type="scientific">Porites lobata</name>
    <dbReference type="NCBI Taxonomy" id="104759"/>
    <lineage>
        <taxon>Eukaryota</taxon>
        <taxon>Metazoa</taxon>
        <taxon>Cnidaria</taxon>
        <taxon>Anthozoa</taxon>
        <taxon>Hexacorallia</taxon>
        <taxon>Scleractinia</taxon>
        <taxon>Fungiina</taxon>
        <taxon>Poritidae</taxon>
        <taxon>Porites</taxon>
    </lineage>
</organism>
<dbReference type="Gene3D" id="2.20.100.10">
    <property type="entry name" value="Thrombospondin type-1 (TSP1) repeat"/>
    <property type="match status" value="8"/>
</dbReference>
<evidence type="ECO:0000256" key="4">
    <source>
        <dbReference type="ARBA" id="ARBA00022737"/>
    </source>
</evidence>
<dbReference type="InterPro" id="IPR052065">
    <property type="entry name" value="Compl_asym_regulator"/>
</dbReference>
<evidence type="ECO:0000256" key="6">
    <source>
        <dbReference type="SAM" id="MobiDB-lite"/>
    </source>
</evidence>
<evidence type="ECO:0008006" key="9">
    <source>
        <dbReference type="Google" id="ProtNLM"/>
    </source>
</evidence>
<name>A0ABN8P6I1_9CNID</name>
<reference evidence="7 8" key="1">
    <citation type="submission" date="2022-05" db="EMBL/GenBank/DDBJ databases">
        <authorList>
            <consortium name="Genoscope - CEA"/>
            <person name="William W."/>
        </authorList>
    </citation>
    <scope>NUCLEOTIDE SEQUENCE [LARGE SCALE GENOMIC DNA]</scope>
</reference>
<dbReference type="InterPro" id="IPR000884">
    <property type="entry name" value="TSP1_rpt"/>
</dbReference>
<keyword evidence="2" id="KW-0964">Secreted</keyword>
<sequence>ENLQDDEGPHIEGGCNDVYINWCRRYSLRCSHPIVYNYCPRTCHRCTGANGWSSWTAYSRCSKTCYYGLQTRSRKCSSASSSACPGSSMESRRCNERVSCLKDNVGSNSAHASIQGVWTQWGSYSKCSKSCGSGLQSRVRKCINPSNPSGHERCPGPFRQRRPCNQNPCPVDGGWTSWGRFRQCSKTCGGGKQYKQRFCKNPSPKGGGKVCQGPNKFYRKCNRQPCAVHGNWSPWSVFGICSRTCGGGIKYRSRFCNNPAPSSGGNTCSGPSRQSIACNTRTCSVDGHWSPWGAFGDCSKSCGGGKQRRSRTCTNPAPSGGGNTCLGPSYQSIACNPKTCPVHGHWSAWGSFGPCSRSCGSGKQYRRRACNNPAPSSGGRTCNGPSHQSKACNIHVCAVNGHWSAWGSFGPCSRSCGSGKQYRRRACNNPAPSSGGRTCNGPSHQSKACNIHVCAVDGHWSSWSSFGPCSKTCGGGTQYRSRACDKPAPSPNGKTCPGQSQQSKACNTHSCPGK</sequence>
<evidence type="ECO:0000256" key="3">
    <source>
        <dbReference type="ARBA" id="ARBA00022729"/>
    </source>
</evidence>
<evidence type="ECO:0000256" key="2">
    <source>
        <dbReference type="ARBA" id="ARBA00022525"/>
    </source>
</evidence>
<keyword evidence="4" id="KW-0677">Repeat</keyword>
<dbReference type="Pfam" id="PF00090">
    <property type="entry name" value="TSP_1"/>
    <property type="match status" value="8"/>
</dbReference>
<evidence type="ECO:0000313" key="8">
    <source>
        <dbReference type="Proteomes" id="UP001159405"/>
    </source>
</evidence>
<keyword evidence="8" id="KW-1185">Reference proteome</keyword>
<dbReference type="PANTHER" id="PTHR22906">
    <property type="entry name" value="PROPERDIN"/>
    <property type="match status" value="1"/>
</dbReference>
<dbReference type="InterPro" id="IPR036383">
    <property type="entry name" value="TSP1_rpt_sf"/>
</dbReference>
<evidence type="ECO:0000313" key="7">
    <source>
        <dbReference type="EMBL" id="CAH3135595.1"/>
    </source>
</evidence>